<dbReference type="AlphaFoldDB" id="A0A0G4B722"/>
<keyword evidence="1" id="KW-0472">Membrane</keyword>
<reference evidence="2 3" key="1">
    <citation type="journal article" date="2015" name="Nature">
        <title>rRNA introns, odd ribosomes, and small enigmatic genomes across a large radiation of phyla.</title>
        <authorList>
            <person name="Brown C.T."/>
            <person name="Hug L.A."/>
            <person name="Thomas B.C."/>
            <person name="Sharon I."/>
            <person name="Castelle C.J."/>
            <person name="Singh A."/>
            <person name="Wilkins M.J."/>
            <person name="Williams K.H."/>
            <person name="Banfield J.F."/>
        </authorList>
    </citation>
    <scope>NUCLEOTIDE SEQUENCE [LARGE SCALE GENOMIC DNA]</scope>
</reference>
<protein>
    <submittedName>
        <fullName evidence="2">Uncharacterized protein</fullName>
    </submittedName>
</protein>
<accession>A0A0G4B722</accession>
<proteinExistence type="predicted"/>
<name>A0A0G4B722_9BACT</name>
<gene>
    <name evidence="2" type="ORF">UT28_C0001G1003</name>
</gene>
<dbReference type="STRING" id="1618337.UT28_C0001G1003"/>
<evidence type="ECO:0000313" key="2">
    <source>
        <dbReference type="EMBL" id="AKM82777.1"/>
    </source>
</evidence>
<feature type="transmembrane region" description="Helical" evidence="1">
    <location>
        <begin position="55"/>
        <end position="74"/>
    </location>
</feature>
<evidence type="ECO:0000313" key="3">
    <source>
        <dbReference type="Proteomes" id="UP000035648"/>
    </source>
</evidence>
<keyword evidence="1" id="KW-0812">Transmembrane</keyword>
<evidence type="ECO:0000256" key="1">
    <source>
        <dbReference type="SAM" id="Phobius"/>
    </source>
</evidence>
<sequence>MNNTTMKCIFTPPLWLLIINWIGWGLGSVTIVIALVFIVEQIAIKENAFTRKNKIILIIMSALLLIGLITTIYLRYKTGQVSPDIDC</sequence>
<dbReference type="KEGG" id="bbgw:UT28_C0001G1003"/>
<feature type="transmembrane region" description="Helical" evidence="1">
    <location>
        <begin position="21"/>
        <end position="43"/>
    </location>
</feature>
<dbReference type="Proteomes" id="UP000035648">
    <property type="component" value="Chromosome"/>
</dbReference>
<dbReference type="EMBL" id="CP011213">
    <property type="protein sequence ID" value="AKM82777.1"/>
    <property type="molecule type" value="Genomic_DNA"/>
</dbReference>
<keyword evidence="1" id="KW-1133">Transmembrane helix</keyword>
<organism evidence="2 3">
    <name type="scientific">Berkelbacteria bacterium GW2011_GWE1_39_12</name>
    <dbReference type="NCBI Taxonomy" id="1618337"/>
    <lineage>
        <taxon>Bacteria</taxon>
        <taxon>Candidatus Berkelbacteria</taxon>
    </lineage>
</organism>